<dbReference type="RefSeq" id="WP_142505284.1">
    <property type="nucleotide sequence ID" value="NZ_FXTI01000004.1"/>
</dbReference>
<feature type="transmembrane region" description="Helical" evidence="6">
    <location>
        <begin position="148"/>
        <end position="164"/>
    </location>
</feature>
<gene>
    <name evidence="7" type="ORF">SAMN06264849_104232</name>
</gene>
<feature type="transmembrane region" description="Helical" evidence="6">
    <location>
        <begin position="170"/>
        <end position="187"/>
    </location>
</feature>
<evidence type="ECO:0000256" key="1">
    <source>
        <dbReference type="ARBA" id="ARBA00004651"/>
    </source>
</evidence>
<dbReference type="Pfam" id="PF07690">
    <property type="entry name" value="MFS_1"/>
    <property type="match status" value="1"/>
</dbReference>
<evidence type="ECO:0000256" key="6">
    <source>
        <dbReference type="SAM" id="Phobius"/>
    </source>
</evidence>
<dbReference type="GO" id="GO:0022857">
    <property type="term" value="F:transmembrane transporter activity"/>
    <property type="evidence" value="ECO:0007669"/>
    <property type="project" value="InterPro"/>
</dbReference>
<feature type="transmembrane region" description="Helical" evidence="6">
    <location>
        <begin position="376"/>
        <end position="396"/>
    </location>
</feature>
<feature type="transmembrane region" description="Helical" evidence="6">
    <location>
        <begin position="256"/>
        <end position="279"/>
    </location>
</feature>
<feature type="transmembrane region" description="Helical" evidence="6">
    <location>
        <begin position="71"/>
        <end position="93"/>
    </location>
</feature>
<keyword evidence="2" id="KW-1003">Cell membrane</keyword>
<keyword evidence="8" id="KW-1185">Reference proteome</keyword>
<dbReference type="PANTHER" id="PTHR23513:SF19">
    <property type="entry name" value="MAJOR FACILITATOR SUPERFAMILY (MFS) PROFILE DOMAIN-CONTAINING PROTEIN"/>
    <property type="match status" value="1"/>
</dbReference>
<dbReference type="PANTHER" id="PTHR23513">
    <property type="entry name" value="INTEGRAL MEMBRANE EFFLUX PROTEIN-RELATED"/>
    <property type="match status" value="1"/>
</dbReference>
<dbReference type="EMBL" id="FXTI01000004">
    <property type="protein sequence ID" value="SMO63439.1"/>
    <property type="molecule type" value="Genomic_DNA"/>
</dbReference>
<organism evidence="7 8">
    <name type="scientific">Melghirimyces algeriensis</name>
    <dbReference type="NCBI Taxonomy" id="910412"/>
    <lineage>
        <taxon>Bacteria</taxon>
        <taxon>Bacillati</taxon>
        <taxon>Bacillota</taxon>
        <taxon>Bacilli</taxon>
        <taxon>Bacillales</taxon>
        <taxon>Thermoactinomycetaceae</taxon>
        <taxon>Melghirimyces</taxon>
    </lineage>
</organism>
<dbReference type="GO" id="GO:0005886">
    <property type="term" value="C:plasma membrane"/>
    <property type="evidence" value="ECO:0007669"/>
    <property type="project" value="UniProtKB-SubCell"/>
</dbReference>
<dbReference type="AlphaFoldDB" id="A0A521CVE9"/>
<feature type="transmembrane region" description="Helical" evidence="6">
    <location>
        <begin position="350"/>
        <end position="370"/>
    </location>
</feature>
<keyword evidence="5 6" id="KW-0472">Membrane</keyword>
<accession>A0A521CVE9</accession>
<dbReference type="SUPFAM" id="SSF103473">
    <property type="entry name" value="MFS general substrate transporter"/>
    <property type="match status" value="1"/>
</dbReference>
<dbReference type="CDD" id="cd06173">
    <property type="entry name" value="MFS_MefA_like"/>
    <property type="match status" value="1"/>
</dbReference>
<keyword evidence="4 6" id="KW-1133">Transmembrane helix</keyword>
<feature type="transmembrane region" description="Helical" evidence="6">
    <location>
        <begin position="39"/>
        <end position="64"/>
    </location>
</feature>
<feature type="transmembrane region" description="Helical" evidence="6">
    <location>
        <begin position="311"/>
        <end position="330"/>
    </location>
</feature>
<keyword evidence="3 6" id="KW-0812">Transmembrane</keyword>
<dbReference type="InterPro" id="IPR011701">
    <property type="entry name" value="MFS"/>
</dbReference>
<name>A0A521CVE9_9BACL</name>
<evidence type="ECO:0000313" key="8">
    <source>
        <dbReference type="Proteomes" id="UP000315636"/>
    </source>
</evidence>
<evidence type="ECO:0000256" key="4">
    <source>
        <dbReference type="ARBA" id="ARBA00022989"/>
    </source>
</evidence>
<proteinExistence type="predicted"/>
<protein>
    <submittedName>
        <fullName evidence="7">Major Facilitator Superfamily protein</fullName>
    </submittedName>
</protein>
<sequence>MKKNLSFQFLWIGQSLANLGDALFMLSIISFIYKVTHSVTFTALFTVLQVGGQSISGVLAPLVMDRYRLSLILMTSQVGQTILLMILTIFLIPISSATFFMPLVLLVVFSISFLDGWTNPSRNALVPRLVQPNQLIQANSLLATSDQVVRLLGWSLGGVLIAYIGEEKLLWIIIGMMTVSTASLFLLKEPKGAMDSRDKSKSKLDHMKEGWVALWRDPILRSVSLMEMFEICGRSIWAGAIVLVFVKDVLQKGEAWWGFINASYFAGTIIGGLVIWFVAKWVYQHIYHSMFLGSTGVCIFTLWFAFNTNPWIALLLTVFMGPAYQLRGIAQKTLFQNRISSHLLPKAFSAQNTIINVTFGLSILIMGFISDVWGVKTVYFVTASLFALSALLAVILKKKYGGPFDVFKEST</sequence>
<evidence type="ECO:0000313" key="7">
    <source>
        <dbReference type="EMBL" id="SMO63439.1"/>
    </source>
</evidence>
<feature type="transmembrane region" description="Helical" evidence="6">
    <location>
        <begin position="99"/>
        <end position="118"/>
    </location>
</feature>
<dbReference type="InterPro" id="IPR036259">
    <property type="entry name" value="MFS_trans_sf"/>
</dbReference>
<dbReference type="OrthoDB" id="2351575at2"/>
<evidence type="ECO:0000256" key="2">
    <source>
        <dbReference type="ARBA" id="ARBA00022475"/>
    </source>
</evidence>
<dbReference type="Gene3D" id="1.20.1250.20">
    <property type="entry name" value="MFS general substrate transporter like domains"/>
    <property type="match status" value="1"/>
</dbReference>
<evidence type="ECO:0000256" key="5">
    <source>
        <dbReference type="ARBA" id="ARBA00023136"/>
    </source>
</evidence>
<dbReference type="Proteomes" id="UP000315636">
    <property type="component" value="Unassembled WGS sequence"/>
</dbReference>
<evidence type="ECO:0000256" key="3">
    <source>
        <dbReference type="ARBA" id="ARBA00022692"/>
    </source>
</evidence>
<reference evidence="7 8" key="1">
    <citation type="submission" date="2017-05" db="EMBL/GenBank/DDBJ databases">
        <authorList>
            <person name="Varghese N."/>
            <person name="Submissions S."/>
        </authorList>
    </citation>
    <scope>NUCLEOTIDE SEQUENCE [LARGE SCALE GENOMIC DNA]</scope>
    <source>
        <strain evidence="7 8">DSM 45474</strain>
    </source>
</reference>
<feature type="transmembrane region" description="Helical" evidence="6">
    <location>
        <begin position="286"/>
        <end position="305"/>
    </location>
</feature>
<feature type="transmembrane region" description="Helical" evidence="6">
    <location>
        <begin position="9"/>
        <end position="33"/>
    </location>
</feature>
<comment type="subcellular location">
    <subcellularLocation>
        <location evidence="1">Cell membrane</location>
        <topology evidence="1">Multi-pass membrane protein</topology>
    </subcellularLocation>
</comment>